<dbReference type="InterPro" id="IPR036661">
    <property type="entry name" value="Luciferase-like_sf"/>
</dbReference>
<dbReference type="GO" id="GO:0016705">
    <property type="term" value="F:oxidoreductase activity, acting on paired donors, with incorporation or reduction of molecular oxygen"/>
    <property type="evidence" value="ECO:0007669"/>
    <property type="project" value="InterPro"/>
</dbReference>
<sequence>MGSIEPPKKRIYLNFFDYACTGSHMSPGQWKDPSDKGHTKDRLEYWINLAKLAERGKISFIFWADSYGGQEVYAGNSDAQLRAGNQTASMDPMVLVSAMAAVTKSVGFGISGSTSYLNPYILARTLSSLDHLTEGRVAWNIVTSWAKSAAQSLGYDDVIPHDER</sequence>
<comment type="caution">
    <text evidence="2">The sequence shown here is derived from an EMBL/GenBank/DDBJ whole genome shotgun (WGS) entry which is preliminary data.</text>
</comment>
<organism evidence="2 3">
    <name type="scientific">Saxophila tyrrhenica</name>
    <dbReference type="NCBI Taxonomy" id="1690608"/>
    <lineage>
        <taxon>Eukaryota</taxon>
        <taxon>Fungi</taxon>
        <taxon>Dikarya</taxon>
        <taxon>Ascomycota</taxon>
        <taxon>Pezizomycotina</taxon>
        <taxon>Dothideomycetes</taxon>
        <taxon>Dothideomycetidae</taxon>
        <taxon>Mycosphaerellales</taxon>
        <taxon>Extremaceae</taxon>
        <taxon>Saxophila</taxon>
    </lineage>
</organism>
<dbReference type="SUPFAM" id="SSF51679">
    <property type="entry name" value="Bacterial luciferase-like"/>
    <property type="match status" value="1"/>
</dbReference>
<reference evidence="2 3" key="1">
    <citation type="submission" date="2023-08" db="EMBL/GenBank/DDBJ databases">
        <title>Black Yeasts Isolated from many extreme environments.</title>
        <authorList>
            <person name="Coleine C."/>
            <person name="Stajich J.E."/>
            <person name="Selbmann L."/>
        </authorList>
    </citation>
    <scope>NUCLEOTIDE SEQUENCE [LARGE SCALE GENOMIC DNA]</scope>
    <source>
        <strain evidence="2 3">CCFEE 5935</strain>
    </source>
</reference>
<dbReference type="GeneID" id="89922409"/>
<dbReference type="Gene3D" id="3.20.20.30">
    <property type="entry name" value="Luciferase-like domain"/>
    <property type="match status" value="1"/>
</dbReference>
<name>A0AAV9PNZ0_9PEZI</name>
<dbReference type="InterPro" id="IPR011251">
    <property type="entry name" value="Luciferase-like_dom"/>
</dbReference>
<gene>
    <name evidence="2" type="ORF">LTR77_001061</name>
</gene>
<evidence type="ECO:0000313" key="3">
    <source>
        <dbReference type="Proteomes" id="UP001337655"/>
    </source>
</evidence>
<proteinExistence type="predicted"/>
<dbReference type="PANTHER" id="PTHR30011:SF30">
    <property type="entry name" value="XENOBIOTIC COMPOUND MONOOXYGENASE, DSZA FAMILY (AFU_ORTHOLOGUE AFUA_6G01920)"/>
    <property type="match status" value="1"/>
</dbReference>
<accession>A0AAV9PNZ0</accession>
<dbReference type="Pfam" id="PF00296">
    <property type="entry name" value="Bac_luciferase"/>
    <property type="match status" value="1"/>
</dbReference>
<dbReference type="EMBL" id="JAVRRT010000002">
    <property type="protein sequence ID" value="KAK5173982.1"/>
    <property type="molecule type" value="Genomic_DNA"/>
</dbReference>
<dbReference type="PANTHER" id="PTHR30011">
    <property type="entry name" value="ALKANESULFONATE MONOOXYGENASE-RELATED"/>
    <property type="match status" value="1"/>
</dbReference>
<protein>
    <recommendedName>
        <fullName evidence="1">Luciferase-like domain-containing protein</fullName>
    </recommendedName>
</protein>
<dbReference type="RefSeq" id="XP_064662651.1">
    <property type="nucleotide sequence ID" value="XM_064798324.1"/>
</dbReference>
<feature type="domain" description="Luciferase-like" evidence="1">
    <location>
        <begin position="36"/>
        <end position="163"/>
    </location>
</feature>
<evidence type="ECO:0000259" key="1">
    <source>
        <dbReference type="Pfam" id="PF00296"/>
    </source>
</evidence>
<dbReference type="AlphaFoldDB" id="A0AAV9PNZ0"/>
<keyword evidence="3" id="KW-1185">Reference proteome</keyword>
<dbReference type="InterPro" id="IPR051260">
    <property type="entry name" value="Diverse_substr_monoxygenases"/>
</dbReference>
<evidence type="ECO:0000313" key="2">
    <source>
        <dbReference type="EMBL" id="KAK5173982.1"/>
    </source>
</evidence>
<dbReference type="Proteomes" id="UP001337655">
    <property type="component" value="Unassembled WGS sequence"/>
</dbReference>